<dbReference type="SUPFAM" id="SSF53167">
    <property type="entry name" value="Purine and uridine phosphorylases"/>
    <property type="match status" value="1"/>
</dbReference>
<keyword evidence="8" id="KW-1185">Reference proteome</keyword>
<feature type="repeat" description="ANK" evidence="3">
    <location>
        <begin position="1050"/>
        <end position="1082"/>
    </location>
</feature>
<evidence type="ECO:0000256" key="2">
    <source>
        <dbReference type="ARBA" id="ARBA00023043"/>
    </source>
</evidence>
<feature type="repeat" description="ANK" evidence="3">
    <location>
        <begin position="918"/>
        <end position="950"/>
    </location>
</feature>
<dbReference type="PANTHER" id="PTHR24171:SF10">
    <property type="entry name" value="ANKYRIN REPEAT DOMAIN-CONTAINING PROTEIN 29-LIKE"/>
    <property type="match status" value="1"/>
</dbReference>
<reference evidence="7" key="1">
    <citation type="journal article" date="2021" name="J Fungi (Basel)">
        <title>Virulence traits and population genomics of the black yeast Aureobasidium melanogenum.</title>
        <authorList>
            <person name="Cernosa A."/>
            <person name="Sun X."/>
            <person name="Gostincar C."/>
            <person name="Fang C."/>
            <person name="Gunde-Cimerman N."/>
            <person name="Song Z."/>
        </authorList>
    </citation>
    <scope>NUCLEOTIDE SEQUENCE</scope>
    <source>
        <strain evidence="7">EXF-9298</strain>
    </source>
</reference>
<dbReference type="Pfam" id="PF23239">
    <property type="entry name" value="DUF7069"/>
    <property type="match status" value="1"/>
</dbReference>
<dbReference type="GO" id="GO:0003824">
    <property type="term" value="F:catalytic activity"/>
    <property type="evidence" value="ECO:0007669"/>
    <property type="project" value="InterPro"/>
</dbReference>
<dbReference type="Gene3D" id="3.40.50.1580">
    <property type="entry name" value="Nucleoside phosphorylase domain"/>
    <property type="match status" value="1"/>
</dbReference>
<dbReference type="Pfam" id="PF24883">
    <property type="entry name" value="NPHP3_N"/>
    <property type="match status" value="1"/>
</dbReference>
<feature type="repeat" description="ANK" evidence="3">
    <location>
        <begin position="984"/>
        <end position="1016"/>
    </location>
</feature>
<dbReference type="PRINTS" id="PR01415">
    <property type="entry name" value="ANKYRIN"/>
</dbReference>
<protein>
    <submittedName>
        <fullName evidence="7">Purine and uridine phosphorylase</fullName>
    </submittedName>
</protein>
<dbReference type="SMART" id="SM00248">
    <property type="entry name" value="ANK"/>
    <property type="match status" value="17"/>
</dbReference>
<dbReference type="InterPro" id="IPR055497">
    <property type="entry name" value="DUF7069"/>
</dbReference>
<comment type="caution">
    <text evidence="7">The sequence shown here is derived from an EMBL/GenBank/DDBJ whole genome shotgun (WGS) entry which is preliminary data.</text>
</comment>
<evidence type="ECO:0000259" key="4">
    <source>
        <dbReference type="Pfam" id="PF22939"/>
    </source>
</evidence>
<evidence type="ECO:0000259" key="5">
    <source>
        <dbReference type="Pfam" id="PF23239"/>
    </source>
</evidence>
<name>A0A9P8JTU7_AURME</name>
<keyword evidence="1" id="KW-0677">Repeat</keyword>
<feature type="repeat" description="ANK" evidence="3">
    <location>
        <begin position="1317"/>
        <end position="1346"/>
    </location>
</feature>
<feature type="repeat" description="ANK" evidence="3">
    <location>
        <begin position="1083"/>
        <end position="1115"/>
    </location>
</feature>
<dbReference type="PROSITE" id="PS50297">
    <property type="entry name" value="ANK_REP_REGION"/>
    <property type="match status" value="9"/>
</dbReference>
<sequence length="1505" mass="164447">MSDPQQYTVGWICALTTEFTAARQFLDKEHDLPTHVSANDMNGYTLGEMAGHNVVIAVLPRGTYGLSSAASVAANMLNSFPDIRVGLMVGIGGGAPTAKRDIRLGDVVVSSPENHTGGVYQYDYGKTIQGREFQQTGFLNKPPAVVLTAVSVLESTYESEGHDIEDRINAILAKKPKLSKKYSRPAQGTDCLYKSTTVHPHDSEGDCRQLCGDQPHVMVQRPKREEDENDPSVHYGTIASANQLMKDATIRDALAKEKGILCFEMEAAGLMDGFPCLVVRGICDYSDSHKNKEWQGYAAMTAAAYAKDLLTRMVPGRIATEKRIGEVLTEIEGNIKKLCEESKSSTEVFKGHARSTEQHFEEEAVRYLNNEHRSCHQVFKTSTYEQFKNINPDRVDQTCQWALSHPLYRRWRGSATDDLLWISADPGCGKSVLSKSLVDEELRSDADDSTVCYFFFKDNDEQNSLATALCALLHQLFQQQPHLLQHAVPAWNKDGSKLQQETDELWRILLAATLDAAARSTTCVLDALDECRDRDRGDLTAKLARFHEDAASRGPGQSWLKFIVTSRPYDDIQRGFEQILASLPAIRLRGEEENDQIHAEINRVIKVRVTQLAKELRLRESTSVRIEQTLLAMKHRTYLWLHLAIDDIRKTLQGSFRPDEEAIESVPSSIEGAYEKILARVAQAQHQKVKLILQIIVGARRPLAVGEMALALGLATSKQHRTSADAQIDPGHLGKQLRHWCGLFVFVNQSRIYLIHQTAREFLVARQDYGQPRSFAHNTWRHCVQQAEMEQTMTTICIRCLNLEDREVPSSDNPSTDVPEAGKSRKDFIEYCCEWWTAHYSLSQDANGEDTFQDVLALYNTEDEAFEFWFGRFWTKTRQYDYAKSMTPIRLAALSNHNRVLEYFLGKEGVHVDARDEIGRTALYWASGLSHDKIVQMLLDSGADVNAQGREYGNALQAASAEGHDKIARMLLDRGADVNAQGGEYGNALQAASCGGYDKIVQMLLDGGTDVNAQGRYYGNALYAASYRGLDKIVQTLLASGADVNAQGGEYGNALQASSAEGDLKIVQMLLASGADVDAQGGHYGNALYAASYGGHEKVVQMLLDRGADVNARGGEYGNALQAASCGGYDKIVQMLLDRGADVNAQGGEYGNALQAASAEGHDKIVRMLLDSGADVNAQGGEYGNALQASSAEGHNKIVQMLLASGADVNAQGGEYGNALQAASAEGHDKIVQMLLDRGADVNAQGGRYVSAVYAASAGGHDKIVQMLLDSGADVNAQGGEYGNVLQAATAGGHDEIVRMLLDSGADINAQGGVYGNALHAAIARGHDKIVHTLLGREADVNAQGGRYGNALQAALLGGHDEIVQMLLDRGVRVTAKVLFLVLSTKLSTTVRLLVPYLAEDAVLERDADHGKSSLHWAAELGYSSLTRRCLGLGADVDATDNYGETALHYAAENRHLDIVQILIQADANRTIVDSHGRTALDCAQGAGPGGGRRSHPDIVTYLQQ</sequence>
<feature type="repeat" description="ANK" evidence="3">
    <location>
        <begin position="1149"/>
        <end position="1181"/>
    </location>
</feature>
<feature type="repeat" description="ANK" evidence="3">
    <location>
        <begin position="1116"/>
        <end position="1148"/>
    </location>
</feature>
<dbReference type="InterPro" id="IPR002110">
    <property type="entry name" value="Ankyrin_rpt"/>
</dbReference>
<feature type="repeat" description="ANK" evidence="3">
    <location>
        <begin position="1281"/>
        <end position="1313"/>
    </location>
</feature>
<feature type="non-terminal residue" evidence="7">
    <location>
        <position position="1505"/>
    </location>
</feature>
<evidence type="ECO:0000313" key="7">
    <source>
        <dbReference type="EMBL" id="KAG9978220.1"/>
    </source>
</evidence>
<dbReference type="InterPro" id="IPR036770">
    <property type="entry name" value="Ankyrin_rpt-contain_sf"/>
</dbReference>
<keyword evidence="2 3" id="KW-0040">ANK repeat</keyword>
<feature type="repeat" description="ANK" evidence="3">
    <location>
        <begin position="951"/>
        <end position="983"/>
    </location>
</feature>
<feature type="repeat" description="ANK" evidence="3">
    <location>
        <begin position="1410"/>
        <end position="1442"/>
    </location>
</feature>
<feature type="repeat" description="ANK" evidence="3">
    <location>
        <begin position="1182"/>
        <end position="1214"/>
    </location>
</feature>
<evidence type="ECO:0000313" key="8">
    <source>
        <dbReference type="Proteomes" id="UP000729357"/>
    </source>
</evidence>
<dbReference type="SUPFAM" id="SSF48403">
    <property type="entry name" value="Ankyrin repeat"/>
    <property type="match status" value="2"/>
</dbReference>
<feature type="domain" description="Nephrocystin 3-like N-terminal" evidence="6">
    <location>
        <begin position="397"/>
        <end position="567"/>
    </location>
</feature>
<dbReference type="InterPro" id="IPR056884">
    <property type="entry name" value="NPHP3-like_N"/>
</dbReference>
<organism evidence="7 8">
    <name type="scientific">Aureobasidium melanogenum</name>
    <name type="common">Aureobasidium pullulans var. melanogenum</name>
    <dbReference type="NCBI Taxonomy" id="46634"/>
    <lineage>
        <taxon>Eukaryota</taxon>
        <taxon>Fungi</taxon>
        <taxon>Dikarya</taxon>
        <taxon>Ascomycota</taxon>
        <taxon>Pezizomycotina</taxon>
        <taxon>Dothideomycetes</taxon>
        <taxon>Dothideomycetidae</taxon>
        <taxon>Dothideales</taxon>
        <taxon>Saccotheciaceae</taxon>
        <taxon>Aureobasidium</taxon>
    </lineage>
</organism>
<feature type="repeat" description="ANK" evidence="3">
    <location>
        <begin position="1443"/>
        <end position="1475"/>
    </location>
</feature>
<dbReference type="InterPro" id="IPR035994">
    <property type="entry name" value="Nucleoside_phosphorylase_sf"/>
</dbReference>
<dbReference type="EMBL" id="JAHFXS010001318">
    <property type="protein sequence ID" value="KAG9978220.1"/>
    <property type="molecule type" value="Genomic_DNA"/>
</dbReference>
<feature type="repeat" description="ANK" evidence="3">
    <location>
        <begin position="1215"/>
        <end position="1247"/>
    </location>
</feature>
<dbReference type="Pfam" id="PF00023">
    <property type="entry name" value="Ank"/>
    <property type="match status" value="3"/>
</dbReference>
<feature type="domain" description="GPI inositol-deacylase winged helix" evidence="4">
    <location>
        <begin position="684"/>
        <end position="765"/>
    </location>
</feature>
<feature type="domain" description="DUF7069" evidence="5">
    <location>
        <begin position="598"/>
        <end position="648"/>
    </location>
</feature>
<feature type="repeat" description="ANK" evidence="3">
    <location>
        <begin position="1248"/>
        <end position="1280"/>
    </location>
</feature>
<gene>
    <name evidence="7" type="ORF">KCU98_g9565</name>
</gene>
<dbReference type="Gene3D" id="3.40.50.300">
    <property type="entry name" value="P-loop containing nucleotide triphosphate hydrolases"/>
    <property type="match status" value="1"/>
</dbReference>
<dbReference type="Pfam" id="PF12796">
    <property type="entry name" value="Ank_2"/>
    <property type="match status" value="4"/>
</dbReference>
<dbReference type="Pfam" id="PF22939">
    <property type="entry name" value="WHD_GPIID"/>
    <property type="match status" value="1"/>
</dbReference>
<evidence type="ECO:0000256" key="1">
    <source>
        <dbReference type="ARBA" id="ARBA00022737"/>
    </source>
</evidence>
<feature type="repeat" description="ANK" evidence="3">
    <location>
        <begin position="1017"/>
        <end position="1049"/>
    </location>
</feature>
<evidence type="ECO:0000256" key="3">
    <source>
        <dbReference type="PROSITE-ProRule" id="PRU00023"/>
    </source>
</evidence>
<dbReference type="PANTHER" id="PTHR24171">
    <property type="entry name" value="ANKYRIN REPEAT DOMAIN-CONTAINING PROTEIN 39-RELATED"/>
    <property type="match status" value="1"/>
</dbReference>
<dbReference type="InterPro" id="IPR054471">
    <property type="entry name" value="GPIID_WHD"/>
</dbReference>
<accession>A0A9P8JTU7</accession>
<dbReference type="InterPro" id="IPR027417">
    <property type="entry name" value="P-loop_NTPase"/>
</dbReference>
<dbReference type="Proteomes" id="UP000729357">
    <property type="component" value="Unassembled WGS sequence"/>
</dbReference>
<dbReference type="PROSITE" id="PS50088">
    <property type="entry name" value="ANK_REPEAT"/>
    <property type="match status" value="15"/>
</dbReference>
<reference evidence="7" key="2">
    <citation type="submission" date="2021-08" db="EMBL/GenBank/DDBJ databases">
        <authorList>
            <person name="Gostincar C."/>
            <person name="Sun X."/>
            <person name="Song Z."/>
            <person name="Gunde-Cimerman N."/>
        </authorList>
    </citation>
    <scope>NUCLEOTIDE SEQUENCE</scope>
    <source>
        <strain evidence="7">EXF-9298</strain>
    </source>
</reference>
<dbReference type="Gene3D" id="1.25.40.20">
    <property type="entry name" value="Ankyrin repeat-containing domain"/>
    <property type="match status" value="5"/>
</dbReference>
<evidence type="ECO:0000259" key="6">
    <source>
        <dbReference type="Pfam" id="PF24883"/>
    </source>
</evidence>
<dbReference type="GO" id="GO:0009116">
    <property type="term" value="P:nucleoside metabolic process"/>
    <property type="evidence" value="ECO:0007669"/>
    <property type="project" value="InterPro"/>
</dbReference>
<proteinExistence type="predicted"/>